<accession>A0A139GTD4</accession>
<dbReference type="InterPro" id="IPR015421">
    <property type="entry name" value="PyrdxlP-dep_Trfase_major"/>
</dbReference>
<dbReference type="InterPro" id="IPR015424">
    <property type="entry name" value="PyrdxlP-dep_Trfase"/>
</dbReference>
<dbReference type="OrthoDB" id="7042322at2759"/>
<keyword evidence="4" id="KW-1185">Reference proteome</keyword>
<dbReference type="GO" id="GO:0030170">
    <property type="term" value="F:pyridoxal phosphate binding"/>
    <property type="evidence" value="ECO:0007669"/>
    <property type="project" value="InterPro"/>
</dbReference>
<dbReference type="InterPro" id="IPR004839">
    <property type="entry name" value="Aminotransferase_I/II_large"/>
</dbReference>
<organism evidence="3 4">
    <name type="scientific">Pseudocercospora musae</name>
    <dbReference type="NCBI Taxonomy" id="113226"/>
    <lineage>
        <taxon>Eukaryota</taxon>
        <taxon>Fungi</taxon>
        <taxon>Dikarya</taxon>
        <taxon>Ascomycota</taxon>
        <taxon>Pezizomycotina</taxon>
        <taxon>Dothideomycetes</taxon>
        <taxon>Dothideomycetidae</taxon>
        <taxon>Mycosphaerellales</taxon>
        <taxon>Mycosphaerellaceae</taxon>
        <taxon>Pseudocercospora</taxon>
    </lineage>
</organism>
<dbReference type="AlphaFoldDB" id="A0A139GTD4"/>
<evidence type="ECO:0000256" key="1">
    <source>
        <dbReference type="ARBA" id="ARBA00022898"/>
    </source>
</evidence>
<dbReference type="InterPro" id="IPR015422">
    <property type="entry name" value="PyrdxlP-dep_Trfase_small"/>
</dbReference>
<dbReference type="PANTHER" id="PTHR43795">
    <property type="entry name" value="BIFUNCTIONAL ASPARTATE AMINOTRANSFERASE AND GLUTAMATE/ASPARTATE-PREPHENATE AMINOTRANSFERASE-RELATED"/>
    <property type="match status" value="1"/>
</dbReference>
<comment type="caution">
    <text evidence="3">The sequence shown here is derived from an EMBL/GenBank/DDBJ whole genome shotgun (WGS) entry which is preliminary data.</text>
</comment>
<dbReference type="Proteomes" id="UP000073492">
    <property type="component" value="Unassembled WGS sequence"/>
</dbReference>
<dbReference type="EMBL" id="LFZO01001293">
    <property type="protein sequence ID" value="KXS93441.1"/>
    <property type="molecule type" value="Genomic_DNA"/>
</dbReference>
<dbReference type="Gene3D" id="3.90.1150.10">
    <property type="entry name" value="Aspartate Aminotransferase, domain 1"/>
    <property type="match status" value="1"/>
</dbReference>
<dbReference type="CDD" id="cd00609">
    <property type="entry name" value="AAT_like"/>
    <property type="match status" value="1"/>
</dbReference>
<dbReference type="GO" id="GO:0008483">
    <property type="term" value="F:transaminase activity"/>
    <property type="evidence" value="ECO:0007669"/>
    <property type="project" value="TreeGrafter"/>
</dbReference>
<evidence type="ECO:0000313" key="4">
    <source>
        <dbReference type="Proteomes" id="UP000073492"/>
    </source>
</evidence>
<dbReference type="STRING" id="113226.A0A139GTD4"/>
<evidence type="ECO:0000313" key="3">
    <source>
        <dbReference type="EMBL" id="KXS93441.1"/>
    </source>
</evidence>
<name>A0A139GTD4_9PEZI</name>
<feature type="domain" description="Aminotransferase class I/classII large" evidence="2">
    <location>
        <begin position="111"/>
        <end position="325"/>
    </location>
</feature>
<dbReference type="Gene3D" id="3.40.640.10">
    <property type="entry name" value="Type I PLP-dependent aspartate aminotransferase-like (Major domain)"/>
    <property type="match status" value="2"/>
</dbReference>
<protein>
    <recommendedName>
        <fullName evidence="2">Aminotransferase class I/classII large domain-containing protein</fullName>
    </recommendedName>
</protein>
<dbReference type="GO" id="GO:0006520">
    <property type="term" value="P:amino acid metabolic process"/>
    <property type="evidence" value="ECO:0007669"/>
    <property type="project" value="TreeGrafter"/>
</dbReference>
<reference evidence="3 4" key="1">
    <citation type="submission" date="2015-07" db="EMBL/GenBank/DDBJ databases">
        <title>Comparative genomics of the Sigatoka disease complex on banana suggests a link between parallel evolutionary changes in Pseudocercospora fijiensis and Pseudocercospora eumusae and increased virulence on the banana host.</title>
        <authorList>
            <person name="Chang T.-C."/>
            <person name="Salvucci A."/>
            <person name="Crous P.W."/>
            <person name="Stergiopoulos I."/>
        </authorList>
    </citation>
    <scope>NUCLEOTIDE SEQUENCE [LARGE SCALE GENOMIC DNA]</scope>
    <source>
        <strain evidence="3 4">CBS 116634</strain>
    </source>
</reference>
<dbReference type="PANTHER" id="PTHR43795:SF39">
    <property type="entry name" value="AMINOTRANSFERASE CLASS I_CLASSII DOMAIN-CONTAINING PROTEIN"/>
    <property type="match status" value="1"/>
</dbReference>
<dbReference type="SUPFAM" id="SSF53383">
    <property type="entry name" value="PLP-dependent transferases"/>
    <property type="match status" value="1"/>
</dbReference>
<keyword evidence="1" id="KW-0663">Pyridoxal phosphate</keyword>
<proteinExistence type="predicted"/>
<sequence>MRDEVTKHINEHFNINPCHLTYGGGPAGTTALRGHIASFACCVNEVFHPSSPVKANHIAICNGAGPAVNNFCFCVGEPGDGILLSKPLYTRFFGDIEHGSKLKLVQVPTEGVDPSHRSTRSILQNIDLLSDEVYAQSWLPSKDCPEPEPFVSILNFDLKKYINPALIQVIYAMSKDLCANGIRVGCIISPFNDELLAAFKSISGFTRAGQLAEQVWLNLLEDRSSLDWYYPEMRRRLAASYDYVIERLEEQAISYSPASTGVCIWIDLGEYLERDTQEAELALDWRLAKAKEWIAMGATFGSEKHGNYRITFATPRADLELGLNRLFGILRDIRE</sequence>
<dbReference type="InterPro" id="IPR050478">
    <property type="entry name" value="Ethylene_sulfur-biosynth"/>
</dbReference>
<gene>
    <name evidence="3" type="ORF">AC579_416</name>
</gene>
<dbReference type="Pfam" id="PF00155">
    <property type="entry name" value="Aminotran_1_2"/>
    <property type="match status" value="1"/>
</dbReference>
<evidence type="ECO:0000259" key="2">
    <source>
        <dbReference type="Pfam" id="PF00155"/>
    </source>
</evidence>